<gene>
    <name evidence="4" type="ORF">LOTGIDRAFT_95116</name>
</gene>
<evidence type="ECO:0000256" key="1">
    <source>
        <dbReference type="ARBA" id="ARBA00005085"/>
    </source>
</evidence>
<dbReference type="RefSeq" id="XP_009066091.1">
    <property type="nucleotide sequence ID" value="XM_009067843.1"/>
</dbReference>
<protein>
    <recommendedName>
        <fullName evidence="3">BPL/LPL catalytic domain-containing protein</fullName>
    </recommendedName>
</protein>
<dbReference type="Proteomes" id="UP000030746">
    <property type="component" value="Unassembled WGS sequence"/>
</dbReference>
<dbReference type="PANTHER" id="PTHR12561:SF3">
    <property type="entry name" value="LIPOYLTRANSFERASE 1, MITOCHONDRIAL"/>
    <property type="match status" value="1"/>
</dbReference>
<reference evidence="4 5" key="1">
    <citation type="journal article" date="2013" name="Nature">
        <title>Insights into bilaterian evolution from three spiralian genomes.</title>
        <authorList>
            <person name="Simakov O."/>
            <person name="Marletaz F."/>
            <person name="Cho S.J."/>
            <person name="Edsinger-Gonzales E."/>
            <person name="Havlak P."/>
            <person name="Hellsten U."/>
            <person name="Kuo D.H."/>
            <person name="Larsson T."/>
            <person name="Lv J."/>
            <person name="Arendt D."/>
            <person name="Savage R."/>
            <person name="Osoegawa K."/>
            <person name="de Jong P."/>
            <person name="Grimwood J."/>
            <person name="Chapman J.A."/>
            <person name="Shapiro H."/>
            <person name="Aerts A."/>
            <person name="Otillar R.P."/>
            <person name="Terry A.Y."/>
            <person name="Boore J.L."/>
            <person name="Grigoriev I.V."/>
            <person name="Lindberg D.R."/>
            <person name="Seaver E.C."/>
            <person name="Weisblat D.A."/>
            <person name="Putnam N.H."/>
            <person name="Rokhsar D.S."/>
        </authorList>
    </citation>
    <scope>NUCLEOTIDE SEQUENCE [LARGE SCALE GENOMIC DNA]</scope>
</reference>
<evidence type="ECO:0000256" key="2">
    <source>
        <dbReference type="ARBA" id="ARBA00008242"/>
    </source>
</evidence>
<evidence type="ECO:0000313" key="4">
    <source>
        <dbReference type="EMBL" id="ESO83141.1"/>
    </source>
</evidence>
<dbReference type="PROSITE" id="PS51733">
    <property type="entry name" value="BPL_LPL_CATALYTIC"/>
    <property type="match status" value="1"/>
</dbReference>
<name>V3ZQI2_LOTGI</name>
<comment type="pathway">
    <text evidence="1">Protein modification; protein lipoylation via exogenous pathway; protein N(6)-(lipoyl)lysine from lipoate: step 2/2.</text>
</comment>
<dbReference type="GeneID" id="20253038"/>
<dbReference type="AlphaFoldDB" id="V3ZQI2"/>
<evidence type="ECO:0000259" key="3">
    <source>
        <dbReference type="PROSITE" id="PS51733"/>
    </source>
</evidence>
<dbReference type="CTD" id="20253038"/>
<dbReference type="InterPro" id="IPR045864">
    <property type="entry name" value="aa-tRNA-synth_II/BPL/LPL"/>
</dbReference>
<dbReference type="InterPro" id="IPR004562">
    <property type="entry name" value="LipoylTrfase_LipoateP_Ligase"/>
</dbReference>
<dbReference type="GO" id="GO:0017118">
    <property type="term" value="F:lipoyltransferase activity"/>
    <property type="evidence" value="ECO:0007669"/>
    <property type="project" value="TreeGrafter"/>
</dbReference>
<dbReference type="CDD" id="cd16443">
    <property type="entry name" value="LplA"/>
    <property type="match status" value="1"/>
</dbReference>
<dbReference type="KEGG" id="lgi:LOTGIDRAFT_95116"/>
<dbReference type="FunFam" id="3.30.930.10:FF:000045">
    <property type="entry name" value="lipoyltransferase 1, mitochondrial"/>
    <property type="match status" value="1"/>
</dbReference>
<dbReference type="SUPFAM" id="SSF55681">
    <property type="entry name" value="Class II aaRS and biotin synthetases"/>
    <property type="match status" value="1"/>
</dbReference>
<dbReference type="PANTHER" id="PTHR12561">
    <property type="entry name" value="LIPOATE-PROTEIN LIGASE"/>
    <property type="match status" value="1"/>
</dbReference>
<dbReference type="Gene3D" id="3.30.390.50">
    <property type="entry name" value="CO dehydrogenase flavoprotein, C-terminal domain"/>
    <property type="match status" value="1"/>
</dbReference>
<dbReference type="OMA" id="RYQNWDW"/>
<dbReference type="STRING" id="225164.V3ZQI2"/>
<dbReference type="UniPathway" id="UPA00537">
    <property type="reaction ID" value="UER00595"/>
</dbReference>
<dbReference type="GO" id="GO:0009249">
    <property type="term" value="P:protein lipoylation"/>
    <property type="evidence" value="ECO:0007669"/>
    <property type="project" value="InterPro"/>
</dbReference>
<evidence type="ECO:0000313" key="5">
    <source>
        <dbReference type="Proteomes" id="UP000030746"/>
    </source>
</evidence>
<comment type="similarity">
    <text evidence="2">Belongs to the LplA family.</text>
</comment>
<dbReference type="GO" id="GO:0005739">
    <property type="term" value="C:mitochondrion"/>
    <property type="evidence" value="ECO:0007669"/>
    <property type="project" value="TreeGrafter"/>
</dbReference>
<keyword evidence="5" id="KW-1185">Reference proteome</keyword>
<organism evidence="4 5">
    <name type="scientific">Lottia gigantea</name>
    <name type="common">Giant owl limpet</name>
    <dbReference type="NCBI Taxonomy" id="225164"/>
    <lineage>
        <taxon>Eukaryota</taxon>
        <taxon>Metazoa</taxon>
        <taxon>Spiralia</taxon>
        <taxon>Lophotrochozoa</taxon>
        <taxon>Mollusca</taxon>
        <taxon>Gastropoda</taxon>
        <taxon>Patellogastropoda</taxon>
        <taxon>Lottioidea</taxon>
        <taxon>Lottiidae</taxon>
        <taxon>Lottia</taxon>
    </lineage>
</organism>
<feature type="non-terminal residue" evidence="4">
    <location>
        <position position="1"/>
    </location>
</feature>
<dbReference type="OrthoDB" id="201621at2759"/>
<proteinExistence type="inferred from homology"/>
<dbReference type="Pfam" id="PF21948">
    <property type="entry name" value="LplA-B_cat"/>
    <property type="match status" value="1"/>
</dbReference>
<accession>V3ZQI2</accession>
<feature type="domain" description="BPL/LPL catalytic" evidence="3">
    <location>
        <begin position="28"/>
        <end position="213"/>
    </location>
</feature>
<feature type="non-terminal residue" evidence="4">
    <location>
        <position position="295"/>
    </location>
</feature>
<dbReference type="HOGENOM" id="CLU_022986_4_0_1"/>
<dbReference type="EMBL" id="KB203771">
    <property type="protein sequence ID" value="ESO83141.1"/>
    <property type="molecule type" value="Genomic_DNA"/>
</dbReference>
<dbReference type="InterPro" id="IPR004143">
    <property type="entry name" value="BPL_LPL_catalytic"/>
</dbReference>
<sequence>EKIVIVSRSRNIFENLALEDWLYKNADLNNQSYLLMWKNTPAIVIGRHQNPWYECDVNTVVKDDVDLARRNSGGGAVYHDEGNLNCSFLMARKLYNRKKNLELVVDAVKSKWDVDLTINQREDIILNGLYKVSGTAAKLGGDKSYHHFTLLVDVDKNNLSQYLQSPMTGVKTKATASVISNVMNLNEADEDLTVDKVIKAISGKFLHHQISFSLFFKYFFCYFLLQIPKIENVFPSEISFPGFTKILAELKTFSWIFGKTPNFMISKSFVRDLDSKQCFCELDILVEKGIIQDIR</sequence>
<dbReference type="Gene3D" id="3.30.930.10">
    <property type="entry name" value="Bira Bifunctional Protein, Domain 2"/>
    <property type="match status" value="1"/>
</dbReference>